<feature type="compositionally biased region" description="Basic and acidic residues" evidence="1">
    <location>
        <begin position="77"/>
        <end position="93"/>
    </location>
</feature>
<organism evidence="3">
    <name type="scientific">Ehrlichia ewingii</name>
    <dbReference type="NCBI Taxonomy" id="947"/>
    <lineage>
        <taxon>Bacteria</taxon>
        <taxon>Pseudomonadati</taxon>
        <taxon>Pseudomonadota</taxon>
        <taxon>Alphaproteobacteria</taxon>
        <taxon>Rickettsiales</taxon>
        <taxon>Anaplasmataceae</taxon>
        <taxon>Ehrlichia</taxon>
    </lineage>
</organism>
<protein>
    <submittedName>
        <fullName evidence="3">Omp-1-13</fullName>
    </submittedName>
</protein>
<dbReference type="SUPFAM" id="SSF56925">
    <property type="entry name" value="OMPA-like"/>
    <property type="match status" value="1"/>
</dbReference>
<accession>B1N6B6</accession>
<dbReference type="AlphaFoldDB" id="B1N6B6"/>
<dbReference type="InterPro" id="IPR002566">
    <property type="entry name" value="Msp4_OMP-like"/>
</dbReference>
<dbReference type="Gene3D" id="2.40.160.20">
    <property type="match status" value="1"/>
</dbReference>
<sequence length="302" mass="33487">MEISMSNKKKLFTISTALYLLLSPNISFSETIVDDIDRQFRLYISGQYKPSLSVFSNFSVKETNVTTKYLTALKKDADPTEKTGSTPHEKGLGKPDNFNIPYKVEFEDNAVSFSGAVGFSYPEGLRIEIEASYEEFDVKNPGGYTISNAFRYFALVRESESSKEPQPKNPNSAGNNKIFHTVMRNDGVAISSITINGCYDFSLSQLPVLPYICGGIGIDTIDFFDALHIKFAGQGKLGITYPLSGNINLFADGYYHKVISNQFKNLNVQHVAELNDDPKVTSAVATLNISYFGGEIGVRYIF</sequence>
<reference evidence="3" key="1">
    <citation type="journal article" date="2008" name="Clin. Vaccine Immunol.">
        <title>Identification of 19 polymorphic major outer membrane protein genes and their immunogenic peptides in Ehrlichia ewingii for use in a serodiagnostic assay.</title>
        <authorList>
            <person name="Zhang C."/>
            <person name="Xiong Q."/>
            <person name="Kikuchi T."/>
            <person name="Rikihisa Y."/>
        </authorList>
    </citation>
    <scope>NUCLEOTIDE SEQUENCE</scope>
</reference>
<dbReference type="Pfam" id="PF01617">
    <property type="entry name" value="Surface_Ag_2"/>
    <property type="match status" value="1"/>
</dbReference>
<feature type="domain" description="Msp4/OMP-like" evidence="2">
    <location>
        <begin position="42"/>
        <end position="302"/>
    </location>
</feature>
<feature type="region of interest" description="Disordered" evidence="1">
    <location>
        <begin position="77"/>
        <end position="96"/>
    </location>
</feature>
<proteinExistence type="predicted"/>
<evidence type="ECO:0000313" key="3">
    <source>
        <dbReference type="EMBL" id="ABO36253.1"/>
    </source>
</evidence>
<name>B1N6B6_9RICK</name>
<dbReference type="EMBL" id="EF116932">
    <property type="protein sequence ID" value="ABO36253.1"/>
    <property type="molecule type" value="Genomic_DNA"/>
</dbReference>
<evidence type="ECO:0000259" key="2">
    <source>
        <dbReference type="Pfam" id="PF01617"/>
    </source>
</evidence>
<evidence type="ECO:0000256" key="1">
    <source>
        <dbReference type="SAM" id="MobiDB-lite"/>
    </source>
</evidence>
<gene>
    <name evidence="3" type="primary">omp113</name>
</gene>
<dbReference type="InterPro" id="IPR011250">
    <property type="entry name" value="OMP/PagP_B-barrel"/>
</dbReference>